<evidence type="ECO:0000256" key="3">
    <source>
        <dbReference type="ARBA" id="ARBA00022578"/>
    </source>
</evidence>
<dbReference type="InterPro" id="IPR001598">
    <property type="entry name" value="Transposase_IS30_CS"/>
</dbReference>
<comment type="similarity">
    <text evidence="2">Belongs to the transposase IS30 family.</text>
</comment>
<reference evidence="7" key="1">
    <citation type="submission" date="2022-10" db="EMBL/GenBank/DDBJ databases">
        <title>Comparative genomic analysis and in-vitro probiotic properties of the potential probiotic L. chiayiensis AACE 3.</title>
        <authorList>
            <person name="Kang X."/>
        </authorList>
    </citation>
    <scope>NUCLEOTIDE SEQUENCE</scope>
    <source>
        <strain evidence="7">AACE 3</strain>
    </source>
</reference>
<dbReference type="InterPro" id="IPR012337">
    <property type="entry name" value="RNaseH-like_sf"/>
</dbReference>
<evidence type="ECO:0000313" key="8">
    <source>
        <dbReference type="Proteomes" id="UP001164790"/>
    </source>
</evidence>
<dbReference type="PROSITE" id="PS50994">
    <property type="entry name" value="INTEGRASE"/>
    <property type="match status" value="1"/>
</dbReference>
<dbReference type="PANTHER" id="PTHR10948:SF23">
    <property type="entry name" value="TRANSPOSASE INSI FOR INSERTION SEQUENCE ELEMENT IS30A-RELATED"/>
    <property type="match status" value="1"/>
</dbReference>
<dbReference type="NCBIfam" id="NF033563">
    <property type="entry name" value="transpos_IS30"/>
    <property type="match status" value="1"/>
</dbReference>
<evidence type="ECO:0000256" key="4">
    <source>
        <dbReference type="ARBA" id="ARBA00023125"/>
    </source>
</evidence>
<dbReference type="PANTHER" id="PTHR10948">
    <property type="entry name" value="TRANSPOSASE"/>
    <property type="match status" value="1"/>
</dbReference>
<evidence type="ECO:0000256" key="2">
    <source>
        <dbReference type="ARBA" id="ARBA00006363"/>
    </source>
</evidence>
<keyword evidence="5" id="KW-0233">DNA recombination</keyword>
<dbReference type="InterPro" id="IPR053392">
    <property type="entry name" value="Transposase_IS30-like"/>
</dbReference>
<dbReference type="SUPFAM" id="SSF53098">
    <property type="entry name" value="Ribonuclease H-like"/>
    <property type="match status" value="1"/>
</dbReference>
<comment type="function">
    <text evidence="1">Required for the transposition of the insertion element.</text>
</comment>
<dbReference type="Proteomes" id="UP001164790">
    <property type="component" value="Chromosome"/>
</dbReference>
<feature type="domain" description="Integrase catalytic" evidence="6">
    <location>
        <begin position="160"/>
        <end position="321"/>
    </location>
</feature>
<accession>A0ABY6H900</accession>
<dbReference type="InterPro" id="IPR036397">
    <property type="entry name" value="RNaseH_sf"/>
</dbReference>
<evidence type="ECO:0000259" key="6">
    <source>
        <dbReference type="PROSITE" id="PS50994"/>
    </source>
</evidence>
<dbReference type="InterPro" id="IPR051917">
    <property type="entry name" value="Transposase-Integrase"/>
</dbReference>
<evidence type="ECO:0000313" key="7">
    <source>
        <dbReference type="EMBL" id="UYN57844.1"/>
    </source>
</evidence>
<dbReference type="PROSITE" id="PS01043">
    <property type="entry name" value="TRANSPOSASE_IS30"/>
    <property type="match status" value="1"/>
</dbReference>
<evidence type="ECO:0000256" key="5">
    <source>
        <dbReference type="ARBA" id="ARBA00023172"/>
    </source>
</evidence>
<dbReference type="EMBL" id="CP107523">
    <property type="protein sequence ID" value="UYN57844.1"/>
    <property type="molecule type" value="Genomic_DNA"/>
</dbReference>
<protein>
    <submittedName>
        <fullName evidence="7">IS30 family transposase</fullName>
    </submittedName>
</protein>
<evidence type="ECO:0000256" key="1">
    <source>
        <dbReference type="ARBA" id="ARBA00002190"/>
    </source>
</evidence>
<organism evidence="7 8">
    <name type="scientific">Lacticaseibacillus chiayiensis</name>
    <dbReference type="NCBI Taxonomy" id="2100821"/>
    <lineage>
        <taxon>Bacteria</taxon>
        <taxon>Bacillati</taxon>
        <taxon>Bacillota</taxon>
        <taxon>Bacilli</taxon>
        <taxon>Lactobacillales</taxon>
        <taxon>Lactobacillaceae</taxon>
        <taxon>Lacticaseibacillus</taxon>
    </lineage>
</organism>
<sequence length="334" mass="39070">MEGLHHTKGFSIRRIAARLHRAPSTISRELNRGKTRQLRSNYLSYEAYYADTAQILHEQRCQHDYCQLHLKGRWHFFFNWLTAKVKKAKFRLQSIDGYCHLFKRLYPAHACPSTPTVYRYLDRGLLPLDNTILPEKLRRHIKHAGRHRDRRNKRLAGTSIEQRPQAVNERKTFGDWEGDLVKGKRVVNEPALLTLTERKSRYELIYKLPDYHAQTCLDVLQRVINSKGAKWFHSITFDNGSEFALLDRVKGTQIYYCHPYTPSERGSNENANGLIRELIPKGISLHHFSKTYIHEAQKVLNGRLRKSLGYRSAADVFQQFSQPRRTVQTPVATF</sequence>
<dbReference type="InterPro" id="IPR025246">
    <property type="entry name" value="IS30-like_HTH"/>
</dbReference>
<keyword evidence="4" id="KW-0238">DNA-binding</keyword>
<dbReference type="Pfam" id="PF13936">
    <property type="entry name" value="HTH_38"/>
    <property type="match status" value="1"/>
</dbReference>
<name>A0ABY6H900_9LACO</name>
<gene>
    <name evidence="7" type="ORF">OFW50_08705</name>
</gene>
<dbReference type="InterPro" id="IPR001584">
    <property type="entry name" value="Integrase_cat-core"/>
</dbReference>
<dbReference type="Gene3D" id="3.30.420.10">
    <property type="entry name" value="Ribonuclease H-like superfamily/Ribonuclease H"/>
    <property type="match status" value="1"/>
</dbReference>
<keyword evidence="8" id="KW-1185">Reference proteome</keyword>
<keyword evidence="3" id="KW-0815">Transposition</keyword>
<proteinExistence type="inferred from homology"/>